<dbReference type="InterPro" id="IPR051531">
    <property type="entry name" value="N-acetyltransferase"/>
</dbReference>
<protein>
    <submittedName>
        <fullName evidence="2">GNAT family N-acetyltransferase</fullName>
        <ecNumber evidence="2">2.3.-.-</ecNumber>
    </submittedName>
</protein>
<dbReference type="RefSeq" id="WP_138727419.1">
    <property type="nucleotide sequence ID" value="NZ_SRMP02000001.1"/>
</dbReference>
<dbReference type="SUPFAM" id="SSF55729">
    <property type="entry name" value="Acyl-CoA N-acyltransferases (Nat)"/>
    <property type="match status" value="1"/>
</dbReference>
<dbReference type="EC" id="2.3.-.-" evidence="2"/>
<reference evidence="2 3" key="1">
    <citation type="submission" date="2024-12" db="EMBL/GenBank/DDBJ databases">
        <authorList>
            <person name="Hu S."/>
        </authorList>
    </citation>
    <scope>NUCLEOTIDE SEQUENCE [LARGE SCALE GENOMIC DNA]</scope>
    <source>
        <strain evidence="2 3">P-25</strain>
    </source>
</reference>
<keyword evidence="2" id="KW-0012">Acyltransferase</keyword>
<keyword evidence="2" id="KW-0808">Transferase</keyword>
<dbReference type="InterPro" id="IPR016181">
    <property type="entry name" value="Acyl_CoA_acyltransferase"/>
</dbReference>
<sequence length="181" mass="21366">MSDIRLETKRLYLKAVTPKYINHLFESHTKAEIISILEIDETGFDRYQNMFENGMETYQISFLYFFLIEKESTQIIGECGFHTWNKKHSRAELFYSLKSDSYKRKGLMTEAIPVILKYGFEQMALHRVEALIAAWNEPSLKLIYKNGFVREGIMREDYFENGRHEDSICFSLLANEYQSAL</sequence>
<accession>A0ABW9JBM5</accession>
<feature type="domain" description="N-acetyltransferase" evidence="1">
    <location>
        <begin position="23"/>
        <end position="175"/>
    </location>
</feature>
<comment type="caution">
    <text evidence="2">The sequence shown here is derived from an EMBL/GenBank/DDBJ whole genome shotgun (WGS) entry which is preliminary data.</text>
</comment>
<dbReference type="InterPro" id="IPR000182">
    <property type="entry name" value="GNAT_dom"/>
</dbReference>
<dbReference type="EMBL" id="SRMP02000001">
    <property type="protein sequence ID" value="MFN0289802.1"/>
    <property type="molecule type" value="Genomic_DNA"/>
</dbReference>
<proteinExistence type="predicted"/>
<evidence type="ECO:0000313" key="3">
    <source>
        <dbReference type="Proteomes" id="UP001517367"/>
    </source>
</evidence>
<dbReference type="PANTHER" id="PTHR43792">
    <property type="entry name" value="GNAT FAMILY, PUTATIVE (AFU_ORTHOLOGUE AFUA_3G00765)-RELATED-RELATED"/>
    <property type="match status" value="1"/>
</dbReference>
<organism evidence="2 3">
    <name type="scientific">Pedobacter helvus</name>
    <dbReference type="NCBI Taxonomy" id="2563444"/>
    <lineage>
        <taxon>Bacteria</taxon>
        <taxon>Pseudomonadati</taxon>
        <taxon>Bacteroidota</taxon>
        <taxon>Sphingobacteriia</taxon>
        <taxon>Sphingobacteriales</taxon>
        <taxon>Sphingobacteriaceae</taxon>
        <taxon>Pedobacter</taxon>
    </lineage>
</organism>
<name>A0ABW9JBM5_9SPHI</name>
<dbReference type="Gene3D" id="3.40.630.30">
    <property type="match status" value="1"/>
</dbReference>
<evidence type="ECO:0000313" key="2">
    <source>
        <dbReference type="EMBL" id="MFN0289802.1"/>
    </source>
</evidence>
<keyword evidence="3" id="KW-1185">Reference proteome</keyword>
<dbReference type="PROSITE" id="PS51186">
    <property type="entry name" value="GNAT"/>
    <property type="match status" value="1"/>
</dbReference>
<dbReference type="Pfam" id="PF13302">
    <property type="entry name" value="Acetyltransf_3"/>
    <property type="match status" value="1"/>
</dbReference>
<dbReference type="GO" id="GO:0016746">
    <property type="term" value="F:acyltransferase activity"/>
    <property type="evidence" value="ECO:0007669"/>
    <property type="project" value="UniProtKB-KW"/>
</dbReference>
<dbReference type="Proteomes" id="UP001517367">
    <property type="component" value="Unassembled WGS sequence"/>
</dbReference>
<evidence type="ECO:0000259" key="1">
    <source>
        <dbReference type="PROSITE" id="PS51186"/>
    </source>
</evidence>
<gene>
    <name evidence="2" type="ORF">E5L68_000280</name>
</gene>